<dbReference type="GO" id="GO:0008237">
    <property type="term" value="F:metallopeptidase activity"/>
    <property type="evidence" value="ECO:0007669"/>
    <property type="project" value="UniProtKB-KW"/>
</dbReference>
<keyword evidence="5" id="KW-0378">Hydrolase</keyword>
<proteinExistence type="inferred from homology"/>
<comment type="caution">
    <text evidence="5">The sequence shown here is derived from an EMBL/GenBank/DDBJ whole genome shotgun (WGS) entry which is preliminary data.</text>
</comment>
<dbReference type="InterPro" id="IPR002510">
    <property type="entry name" value="Metalloprtase-TldD/E_N"/>
</dbReference>
<dbReference type="NCBIfam" id="NF008268">
    <property type="entry name" value="PRK11040.1"/>
    <property type="match status" value="1"/>
</dbReference>
<evidence type="ECO:0000259" key="4">
    <source>
        <dbReference type="Pfam" id="PF19290"/>
    </source>
</evidence>
<dbReference type="SUPFAM" id="SSF111283">
    <property type="entry name" value="Putative modulator of DNA gyrase, PmbA/TldD"/>
    <property type="match status" value="1"/>
</dbReference>
<reference evidence="5 6" key="1">
    <citation type="submission" date="2017-03" db="EMBL/GenBank/DDBJ databases">
        <title>Comparative genomics of honeybee gut symbionts reveal geographically distinct and subgroup specific antibiotic resistance.</title>
        <authorList>
            <person name="Ludvigsen J."/>
            <person name="Porcellato D."/>
            <person name="Labee-Lund T.M."/>
            <person name="Amdam G.V."/>
            <person name="Rudi K."/>
        </authorList>
    </citation>
    <scope>NUCLEOTIDE SEQUENCE [LARGE SCALE GENOMIC DNA]</scope>
    <source>
        <strain evidence="5 6">A-4-12</strain>
    </source>
</reference>
<dbReference type="Pfam" id="PF19290">
    <property type="entry name" value="PmbA_TldD_2nd"/>
    <property type="match status" value="1"/>
</dbReference>
<evidence type="ECO:0000259" key="3">
    <source>
        <dbReference type="Pfam" id="PF19289"/>
    </source>
</evidence>
<dbReference type="OrthoDB" id="9803618at2"/>
<protein>
    <submittedName>
        <fullName evidence="5">Metalloprotease PmbA</fullName>
    </submittedName>
</protein>
<keyword evidence="5" id="KW-0482">Metalloprotease</keyword>
<dbReference type="PANTHER" id="PTHR43421:SF1">
    <property type="entry name" value="METALLOPROTEASE PMBA"/>
    <property type="match status" value="1"/>
</dbReference>
<dbReference type="GO" id="GO:0005829">
    <property type="term" value="C:cytosol"/>
    <property type="evidence" value="ECO:0007669"/>
    <property type="project" value="TreeGrafter"/>
</dbReference>
<dbReference type="InterPro" id="IPR047657">
    <property type="entry name" value="PmbA"/>
</dbReference>
<dbReference type="Pfam" id="PF19289">
    <property type="entry name" value="PmbA_TldD_3rd"/>
    <property type="match status" value="1"/>
</dbReference>
<dbReference type="InterPro" id="IPR035068">
    <property type="entry name" value="TldD/PmbA_N"/>
</dbReference>
<evidence type="ECO:0000313" key="5">
    <source>
        <dbReference type="EMBL" id="OTQ50143.1"/>
    </source>
</evidence>
<dbReference type="AlphaFoldDB" id="A0A242NVG9"/>
<dbReference type="InterPro" id="IPR045569">
    <property type="entry name" value="Metalloprtase-TldD/E_C"/>
</dbReference>
<keyword evidence="5" id="KW-0645">Protease</keyword>
<name>A0A242NVG9_9GAMM</name>
<accession>A0A242NVG9</accession>
<dbReference type="EMBL" id="NASK01000089">
    <property type="protein sequence ID" value="OTQ50143.1"/>
    <property type="molecule type" value="Genomic_DNA"/>
</dbReference>
<dbReference type="Proteomes" id="UP000194968">
    <property type="component" value="Unassembled WGS sequence"/>
</dbReference>
<dbReference type="InterPro" id="IPR036059">
    <property type="entry name" value="TldD/PmbA_sf"/>
</dbReference>
<feature type="domain" description="Metalloprotease TldD/E N-terminal" evidence="2">
    <location>
        <begin position="35"/>
        <end position="97"/>
    </location>
</feature>
<dbReference type="GO" id="GO:0006508">
    <property type="term" value="P:proteolysis"/>
    <property type="evidence" value="ECO:0007669"/>
    <property type="project" value="UniProtKB-KW"/>
</dbReference>
<dbReference type="PANTHER" id="PTHR43421">
    <property type="entry name" value="METALLOPROTEASE PMBA"/>
    <property type="match status" value="1"/>
</dbReference>
<evidence type="ECO:0000313" key="6">
    <source>
        <dbReference type="Proteomes" id="UP000194968"/>
    </source>
</evidence>
<dbReference type="Gene3D" id="3.30.2290.10">
    <property type="entry name" value="PmbA/TldD superfamily"/>
    <property type="match status" value="1"/>
</dbReference>
<dbReference type="Pfam" id="PF01523">
    <property type="entry name" value="PmbA_TldD_1st"/>
    <property type="match status" value="1"/>
</dbReference>
<dbReference type="InterPro" id="IPR045570">
    <property type="entry name" value="Metalloprtase-TldD/E_cen_dom"/>
</dbReference>
<organism evidence="5 6">
    <name type="scientific">Gilliamella apis</name>
    <dbReference type="NCBI Taxonomy" id="1970738"/>
    <lineage>
        <taxon>Bacteria</taxon>
        <taxon>Pseudomonadati</taxon>
        <taxon>Pseudomonadota</taxon>
        <taxon>Gammaproteobacteria</taxon>
        <taxon>Orbales</taxon>
        <taxon>Orbaceae</taxon>
        <taxon>Gilliamella</taxon>
    </lineage>
</organism>
<gene>
    <name evidence="5" type="ORF">B6D06_04765</name>
</gene>
<comment type="similarity">
    <text evidence="1">Belongs to the peptidase U62 family.</text>
</comment>
<evidence type="ECO:0000256" key="1">
    <source>
        <dbReference type="ARBA" id="ARBA00005836"/>
    </source>
</evidence>
<dbReference type="RefSeq" id="WP_065650903.1">
    <property type="nucleotide sequence ID" value="NZ_NASK01000089.1"/>
</dbReference>
<feature type="domain" description="Metalloprotease TldD/E central" evidence="4">
    <location>
        <begin position="127"/>
        <end position="232"/>
    </location>
</feature>
<sequence>MSIEQIKKDAISQQQHLSAIVADAIKQAQARVDSVEVSINQSTGISVSTREGDTENVEFNSDGALGITVYQNQRKGSASTSDLSPQAISQTVDMAINIMQYTSPDSCSGLGDRELMAFDNADLDLFHPSDLNVDNAIEQAKQAELTALAESSLISCDGGYFNSRYGVYVYGNSLGMLQGYCASSHSLSCSVIAEQNGQMERNYAYTSSRDINELQSPVWVGKQAAEKAVAHLGAKQIPTMQVPVLFCSEVAVGLIRHLVSAISGGSIYRKSSFLLDSVGKAVFPAWLTILEDPYILKGVGSSPFDSEGTRTVKRNIIEQGILQTYLLSNYSAKKLGLKSTGHAGGIYNWLVSPSQTDADFTAMLRKLDKGVVITSLMGQGVNNVTGDYSRGATGFWVENGKIQYPINEITVAGNLKEMYQNIVAIGNDIETRSNIQCGSILIEKMSIAGK</sequence>
<evidence type="ECO:0000259" key="2">
    <source>
        <dbReference type="Pfam" id="PF01523"/>
    </source>
</evidence>
<feature type="domain" description="Metalloprotease TldD/E C-terminal" evidence="3">
    <location>
        <begin position="240"/>
        <end position="449"/>
    </location>
</feature>